<organism evidence="1 2">
    <name type="scientific">Pipistrellus kuhlii</name>
    <name type="common">Kuhl's pipistrelle</name>
    <dbReference type="NCBI Taxonomy" id="59472"/>
    <lineage>
        <taxon>Eukaryota</taxon>
        <taxon>Metazoa</taxon>
        <taxon>Chordata</taxon>
        <taxon>Craniata</taxon>
        <taxon>Vertebrata</taxon>
        <taxon>Euteleostomi</taxon>
        <taxon>Mammalia</taxon>
        <taxon>Eutheria</taxon>
        <taxon>Laurasiatheria</taxon>
        <taxon>Chiroptera</taxon>
        <taxon>Yangochiroptera</taxon>
        <taxon>Vespertilionidae</taxon>
        <taxon>Pipistrellus</taxon>
    </lineage>
</organism>
<dbReference type="AlphaFoldDB" id="A0A7J7XUT6"/>
<name>A0A7J7XUT6_PIPKU</name>
<sequence length="144" mass="16201">MACVKFQLPEVIISLILFIGSHSFYRVSPKIRHPPKIRPSATLEEKINIRHCLIFEETGYVSLSNSPIDVSFTFHMNCLLSYWCFFNFPHKPLVSGSVLGKLQATYPLSLQTQREQWFSAGASSSLVCSLISSISLETISSLPF</sequence>
<comment type="caution">
    <text evidence="1">The sequence shown here is derived from an EMBL/GenBank/DDBJ whole genome shotgun (WGS) entry which is preliminary data.</text>
</comment>
<reference evidence="1 2" key="1">
    <citation type="journal article" date="2020" name="Nature">
        <title>Six reference-quality genomes reveal evolution of bat adaptations.</title>
        <authorList>
            <person name="Jebb D."/>
            <person name="Huang Z."/>
            <person name="Pippel M."/>
            <person name="Hughes G.M."/>
            <person name="Lavrichenko K."/>
            <person name="Devanna P."/>
            <person name="Winkler S."/>
            <person name="Jermiin L.S."/>
            <person name="Skirmuntt E.C."/>
            <person name="Katzourakis A."/>
            <person name="Burkitt-Gray L."/>
            <person name="Ray D.A."/>
            <person name="Sullivan K.A.M."/>
            <person name="Roscito J.G."/>
            <person name="Kirilenko B.M."/>
            <person name="Davalos L.M."/>
            <person name="Corthals A.P."/>
            <person name="Power M.L."/>
            <person name="Jones G."/>
            <person name="Ransome R.D."/>
            <person name="Dechmann D.K.N."/>
            <person name="Locatelli A.G."/>
            <person name="Puechmaille S.J."/>
            <person name="Fedrigo O."/>
            <person name="Jarvis E.D."/>
            <person name="Hiller M."/>
            <person name="Vernes S.C."/>
            <person name="Myers E.W."/>
            <person name="Teeling E.C."/>
        </authorList>
    </citation>
    <scope>NUCLEOTIDE SEQUENCE [LARGE SCALE GENOMIC DNA]</scope>
    <source>
        <strain evidence="1">MPipKuh1</strain>
        <tissue evidence="1">Flight muscle</tissue>
    </source>
</reference>
<dbReference type="EMBL" id="JACAGB010000007">
    <property type="protein sequence ID" value="KAF6353457.1"/>
    <property type="molecule type" value="Genomic_DNA"/>
</dbReference>
<accession>A0A7J7XUT6</accession>
<protein>
    <submittedName>
        <fullName evidence="1">Uncharacterized protein</fullName>
    </submittedName>
</protein>
<keyword evidence="2" id="KW-1185">Reference proteome</keyword>
<gene>
    <name evidence="1" type="ORF">mPipKuh1_010423</name>
</gene>
<proteinExistence type="predicted"/>
<evidence type="ECO:0000313" key="2">
    <source>
        <dbReference type="Proteomes" id="UP000558488"/>
    </source>
</evidence>
<dbReference type="Proteomes" id="UP000558488">
    <property type="component" value="Unassembled WGS sequence"/>
</dbReference>
<evidence type="ECO:0000313" key="1">
    <source>
        <dbReference type="EMBL" id="KAF6353457.1"/>
    </source>
</evidence>